<dbReference type="GO" id="GO:0005886">
    <property type="term" value="C:plasma membrane"/>
    <property type="evidence" value="ECO:0007669"/>
    <property type="project" value="UniProtKB-SubCell"/>
</dbReference>
<dbReference type="FunFam" id="1.20.58.340:FF:000012">
    <property type="entry name" value="Magnesium transport protein CorA"/>
    <property type="match status" value="1"/>
</dbReference>
<comment type="similarity">
    <text evidence="2 8">Belongs to the CorA metal ion transporter (MIT) (TC 1.A.35) family.</text>
</comment>
<dbReference type="GO" id="GO:0050897">
    <property type="term" value="F:cobalt ion binding"/>
    <property type="evidence" value="ECO:0007669"/>
    <property type="project" value="TreeGrafter"/>
</dbReference>
<dbReference type="InterPro" id="IPR004488">
    <property type="entry name" value="Mg/Co-transport_prot_CorA"/>
</dbReference>
<dbReference type="OrthoDB" id="9803416at2"/>
<dbReference type="GO" id="GO:0000287">
    <property type="term" value="F:magnesium ion binding"/>
    <property type="evidence" value="ECO:0007669"/>
    <property type="project" value="TreeGrafter"/>
</dbReference>
<dbReference type="PANTHER" id="PTHR46494:SF1">
    <property type="entry name" value="CORA FAMILY METAL ION TRANSPORTER (EUROFUNG)"/>
    <property type="match status" value="1"/>
</dbReference>
<dbReference type="SUPFAM" id="SSF144083">
    <property type="entry name" value="Magnesium transport protein CorA, transmembrane region"/>
    <property type="match status" value="1"/>
</dbReference>
<dbReference type="PANTHER" id="PTHR46494">
    <property type="entry name" value="CORA FAMILY METAL ION TRANSPORTER (EUROFUNG)"/>
    <property type="match status" value="1"/>
</dbReference>
<dbReference type="Proteomes" id="UP000264541">
    <property type="component" value="Unassembled WGS sequence"/>
</dbReference>
<sequence length="333" mass="39665">MIRTCVVTKDNKTLYDIALEDILAMEPKWYWADFCHADESEVKLLSHYFHFHPLAIEDCLDSFNQRPKLDFYDNYQFIVLHELNAENLIPAEVDLFIGDDFLVTFHNEKIPQFDLLWERTKSDENIQKGPFFLMHAIIDKLVDDFFPPVYKLEEELNALEDNADNESISELMERVFDVRADLSSIRRTILPMRDLLYRIIHSDRLNYLKEQQLYFHDVYDHLLKLVEMLELYRDFSADIRDSYLSMNSNTMNSIMMTLTVITTIFMPLTFIVGVYGMNFEYMPMLEWQHGYYAILGFMAVIAALMLLFFLKKGWLHAGRKAKRRRRLKSNRRL</sequence>
<dbReference type="NCBIfam" id="TIGR00383">
    <property type="entry name" value="corA"/>
    <property type="match status" value="1"/>
</dbReference>
<keyword evidence="10" id="KW-1185">Reference proteome</keyword>
<dbReference type="SUPFAM" id="SSF143865">
    <property type="entry name" value="CorA soluble domain-like"/>
    <property type="match status" value="1"/>
</dbReference>
<dbReference type="CDD" id="cd12831">
    <property type="entry name" value="TmCorA-like_u2"/>
    <property type="match status" value="1"/>
</dbReference>
<keyword evidence="7 8" id="KW-0472">Membrane</keyword>
<reference evidence="9 10" key="1">
    <citation type="submission" date="2018-08" db="EMBL/GenBank/DDBJ databases">
        <title>Bacillus chawlae sp. nov., Bacillus glennii sp. nov., and Bacillus saganii sp. nov. Isolated from the Vehicle Assembly Building at Kennedy Space Center where the Viking Spacecraft were Assembled.</title>
        <authorList>
            <person name="Seuylemezian A."/>
            <person name="Vaishampayan P."/>
        </authorList>
    </citation>
    <scope>NUCLEOTIDE SEQUENCE [LARGE SCALE GENOMIC DNA]</scope>
    <source>
        <strain evidence="9 10">V47-23a</strain>
    </source>
</reference>
<dbReference type="Gene3D" id="3.30.460.20">
    <property type="entry name" value="CorA soluble domain-like"/>
    <property type="match status" value="1"/>
</dbReference>
<dbReference type="GO" id="GO:0015095">
    <property type="term" value="F:magnesium ion transmembrane transporter activity"/>
    <property type="evidence" value="ECO:0007669"/>
    <property type="project" value="UniProtKB-UniRule"/>
</dbReference>
<evidence type="ECO:0000256" key="1">
    <source>
        <dbReference type="ARBA" id="ARBA00004651"/>
    </source>
</evidence>
<feature type="transmembrane region" description="Helical" evidence="8">
    <location>
        <begin position="289"/>
        <end position="310"/>
    </location>
</feature>
<dbReference type="Pfam" id="PF01544">
    <property type="entry name" value="CorA"/>
    <property type="match status" value="1"/>
</dbReference>
<evidence type="ECO:0000313" key="10">
    <source>
        <dbReference type="Proteomes" id="UP000264541"/>
    </source>
</evidence>
<keyword evidence="8" id="KW-0460">Magnesium</keyword>
<evidence type="ECO:0000256" key="6">
    <source>
        <dbReference type="ARBA" id="ARBA00022989"/>
    </source>
</evidence>
<dbReference type="InterPro" id="IPR045863">
    <property type="entry name" value="CorA_TM1_TM2"/>
</dbReference>
<proteinExistence type="inferred from homology"/>
<comment type="subcellular location">
    <subcellularLocation>
        <location evidence="1">Cell membrane</location>
        <topology evidence="1">Multi-pass membrane protein</topology>
    </subcellularLocation>
    <subcellularLocation>
        <location evidence="8">Membrane</location>
        <topology evidence="8">Multi-pass membrane protein</topology>
    </subcellularLocation>
</comment>
<name>A0A372LT54_9BACI</name>
<evidence type="ECO:0000313" key="9">
    <source>
        <dbReference type="EMBL" id="RFU71077.1"/>
    </source>
</evidence>
<accession>A0A372LT54</accession>
<organism evidence="9 10">
    <name type="scientific">Peribacillus saganii</name>
    <dbReference type="NCBI Taxonomy" id="2303992"/>
    <lineage>
        <taxon>Bacteria</taxon>
        <taxon>Bacillati</taxon>
        <taxon>Bacillota</taxon>
        <taxon>Bacilli</taxon>
        <taxon>Bacillales</taxon>
        <taxon>Bacillaceae</taxon>
        <taxon>Peribacillus</taxon>
    </lineage>
</organism>
<evidence type="ECO:0000256" key="8">
    <source>
        <dbReference type="RuleBase" id="RU362010"/>
    </source>
</evidence>
<dbReference type="Gene3D" id="1.20.58.340">
    <property type="entry name" value="Magnesium transport protein CorA, transmembrane region"/>
    <property type="match status" value="2"/>
</dbReference>
<dbReference type="InterPro" id="IPR045861">
    <property type="entry name" value="CorA_cytoplasmic_dom"/>
</dbReference>
<comment type="function">
    <text evidence="8">Mediates influx of magnesium ions.</text>
</comment>
<evidence type="ECO:0000256" key="7">
    <source>
        <dbReference type="ARBA" id="ARBA00023136"/>
    </source>
</evidence>
<evidence type="ECO:0000256" key="5">
    <source>
        <dbReference type="ARBA" id="ARBA00022692"/>
    </source>
</evidence>
<evidence type="ECO:0000256" key="3">
    <source>
        <dbReference type="ARBA" id="ARBA00022448"/>
    </source>
</evidence>
<evidence type="ECO:0000256" key="4">
    <source>
        <dbReference type="ARBA" id="ARBA00022475"/>
    </source>
</evidence>
<feature type="transmembrane region" description="Helical" evidence="8">
    <location>
        <begin position="254"/>
        <end position="277"/>
    </location>
</feature>
<dbReference type="AlphaFoldDB" id="A0A372LT54"/>
<keyword evidence="6 8" id="KW-1133">Transmembrane helix</keyword>
<keyword evidence="5 8" id="KW-0812">Transmembrane</keyword>
<protein>
    <recommendedName>
        <fullName evidence="8">Magnesium transport protein CorA</fullName>
    </recommendedName>
</protein>
<keyword evidence="8" id="KW-0406">Ion transport</keyword>
<keyword evidence="3 8" id="KW-0813">Transport</keyword>
<dbReference type="EMBL" id="QVTE01000008">
    <property type="protein sequence ID" value="RFU71077.1"/>
    <property type="molecule type" value="Genomic_DNA"/>
</dbReference>
<dbReference type="InterPro" id="IPR002523">
    <property type="entry name" value="MgTranspt_CorA/ZnTranspt_ZntB"/>
</dbReference>
<gene>
    <name evidence="8 9" type="primary">corA</name>
    <name evidence="9" type="ORF">D0469_03830</name>
</gene>
<dbReference type="RefSeq" id="WP_117325304.1">
    <property type="nucleotide sequence ID" value="NZ_QVTE01000008.1"/>
</dbReference>
<keyword evidence="4 8" id="KW-1003">Cell membrane</keyword>
<comment type="caution">
    <text evidence="9">The sequence shown here is derived from an EMBL/GenBank/DDBJ whole genome shotgun (WGS) entry which is preliminary data.</text>
</comment>
<dbReference type="GO" id="GO:0015087">
    <property type="term" value="F:cobalt ion transmembrane transporter activity"/>
    <property type="evidence" value="ECO:0007669"/>
    <property type="project" value="UniProtKB-UniRule"/>
</dbReference>
<evidence type="ECO:0000256" key="2">
    <source>
        <dbReference type="ARBA" id="ARBA00009765"/>
    </source>
</evidence>